<dbReference type="NCBIfam" id="TIGR01617">
    <property type="entry name" value="arsC_related"/>
    <property type="match status" value="1"/>
</dbReference>
<sequence>MNKVQMLSYPGCSSCKKALRWLKERGIEVAQRPIVDQPPTPEELARWVPASGRSVRRWLNTGGQSYRALGKARFDAATDEEITRWLTEDGKLVKRPVLLVGNKVMVGFREDHYAELFR</sequence>
<dbReference type="AlphaFoldDB" id="A0A2L0F2S6"/>
<evidence type="ECO:0000313" key="3">
    <source>
        <dbReference type="EMBL" id="AUX45846.1"/>
    </source>
</evidence>
<evidence type="ECO:0000256" key="2">
    <source>
        <dbReference type="PROSITE-ProRule" id="PRU01282"/>
    </source>
</evidence>
<dbReference type="Gene3D" id="3.40.30.10">
    <property type="entry name" value="Glutaredoxin"/>
    <property type="match status" value="1"/>
</dbReference>
<dbReference type="OrthoDB" id="9803749at2"/>
<organism evidence="3 4">
    <name type="scientific">Sorangium cellulosum</name>
    <name type="common">Polyangium cellulosum</name>
    <dbReference type="NCBI Taxonomy" id="56"/>
    <lineage>
        <taxon>Bacteria</taxon>
        <taxon>Pseudomonadati</taxon>
        <taxon>Myxococcota</taxon>
        <taxon>Polyangia</taxon>
        <taxon>Polyangiales</taxon>
        <taxon>Polyangiaceae</taxon>
        <taxon>Sorangium</taxon>
    </lineage>
</organism>
<dbReference type="InterPro" id="IPR006660">
    <property type="entry name" value="Arsenate_reductase-like"/>
</dbReference>
<dbReference type="EMBL" id="CP012673">
    <property type="protein sequence ID" value="AUX45846.1"/>
    <property type="molecule type" value="Genomic_DNA"/>
</dbReference>
<name>A0A2L0F2S6_SORCE</name>
<evidence type="ECO:0000313" key="4">
    <source>
        <dbReference type="Proteomes" id="UP000238348"/>
    </source>
</evidence>
<dbReference type="Proteomes" id="UP000238348">
    <property type="component" value="Chromosome"/>
</dbReference>
<dbReference type="PANTHER" id="PTHR30041">
    <property type="entry name" value="ARSENATE REDUCTASE"/>
    <property type="match status" value="1"/>
</dbReference>
<dbReference type="GO" id="GO:0008794">
    <property type="term" value="F:arsenate reductase (glutaredoxin) activity"/>
    <property type="evidence" value="ECO:0007669"/>
    <property type="project" value="UniProtKB-EC"/>
</dbReference>
<accession>A0A2L0F2S6</accession>
<dbReference type="EC" id="1.20.4.1" evidence="3"/>
<comment type="similarity">
    <text evidence="1 2">Belongs to the ArsC family.</text>
</comment>
<proteinExistence type="inferred from homology"/>
<evidence type="ECO:0000256" key="1">
    <source>
        <dbReference type="ARBA" id="ARBA00007198"/>
    </source>
</evidence>
<dbReference type="PROSITE" id="PS51353">
    <property type="entry name" value="ARSC"/>
    <property type="match status" value="1"/>
</dbReference>
<dbReference type="RefSeq" id="WP_104984168.1">
    <property type="nucleotide sequence ID" value="NZ_CP012673.1"/>
</dbReference>
<gene>
    <name evidence="3" type="primary">arsC</name>
    <name evidence="3" type="ORF">SOCE26_073420</name>
</gene>
<dbReference type="PANTHER" id="PTHR30041:SF8">
    <property type="entry name" value="PROTEIN YFFB"/>
    <property type="match status" value="1"/>
</dbReference>
<dbReference type="Pfam" id="PF03960">
    <property type="entry name" value="ArsC"/>
    <property type="match status" value="1"/>
</dbReference>
<reference evidence="3 4" key="1">
    <citation type="submission" date="2015-09" db="EMBL/GenBank/DDBJ databases">
        <title>Sorangium comparison.</title>
        <authorList>
            <person name="Zaburannyi N."/>
            <person name="Bunk B."/>
            <person name="Overmann J."/>
            <person name="Mueller R."/>
        </authorList>
    </citation>
    <scope>NUCLEOTIDE SEQUENCE [LARGE SCALE GENOMIC DNA]</scope>
    <source>
        <strain evidence="3 4">So ce26</strain>
    </source>
</reference>
<dbReference type="InterPro" id="IPR036249">
    <property type="entry name" value="Thioredoxin-like_sf"/>
</dbReference>
<protein>
    <submittedName>
        <fullName evidence="3">Arsenate reductase</fullName>
        <ecNumber evidence="3">1.20.4.1</ecNumber>
    </submittedName>
</protein>
<dbReference type="InterPro" id="IPR006504">
    <property type="entry name" value="Tscrpt_reg_Spx/MgsR"/>
</dbReference>
<dbReference type="SUPFAM" id="SSF52833">
    <property type="entry name" value="Thioredoxin-like"/>
    <property type="match status" value="1"/>
</dbReference>
<keyword evidence="3" id="KW-0560">Oxidoreductase</keyword>